<evidence type="ECO:0000313" key="4">
    <source>
        <dbReference type="EMBL" id="WXC77967.1"/>
    </source>
</evidence>
<evidence type="ECO:0000259" key="2">
    <source>
        <dbReference type="SMART" id="SM00062"/>
    </source>
</evidence>
<dbReference type="EMBL" id="CP147711">
    <property type="protein sequence ID" value="WXC77967.1"/>
    <property type="molecule type" value="Genomic_DNA"/>
</dbReference>
<dbReference type="InterPro" id="IPR001638">
    <property type="entry name" value="Solute-binding_3/MltF_N"/>
</dbReference>
<evidence type="ECO:0000313" key="3">
    <source>
        <dbReference type="EMBL" id="NVI43965.1"/>
    </source>
</evidence>
<dbReference type="SUPFAM" id="SSF53850">
    <property type="entry name" value="Periplasmic binding protein-like II"/>
    <property type="match status" value="1"/>
</dbReference>
<accession>A0A974A0F0</accession>
<reference evidence="4" key="2">
    <citation type="journal article" date="2021" name="Int. J. Syst. Evol. Microbiol.">
        <title>Bradyrhizobium septentrionale sp. nov. (sv. septentrionale) and Bradyrhizobium quebecense sp. nov. (sv. septentrionale) associated with legumes native to Canada possess rearranged symbiosis genes and numerous insertion sequences.</title>
        <authorList>
            <person name="Bromfield E.S.P."/>
            <person name="Cloutier S."/>
        </authorList>
    </citation>
    <scope>NUCLEOTIDE SEQUENCE</scope>
    <source>
        <strain evidence="4">5S5</strain>
    </source>
</reference>
<dbReference type="InterPro" id="IPR006311">
    <property type="entry name" value="TAT_signal"/>
</dbReference>
<keyword evidence="5" id="KW-1185">Reference proteome</keyword>
<dbReference type="Proteomes" id="UP001432046">
    <property type="component" value="Chromosome"/>
</dbReference>
<evidence type="ECO:0000256" key="1">
    <source>
        <dbReference type="ARBA" id="ARBA00022729"/>
    </source>
</evidence>
<feature type="domain" description="Solute-binding protein family 3/N-terminal" evidence="2">
    <location>
        <begin position="55"/>
        <end position="280"/>
    </location>
</feature>
<name>A0A974A0F0_9BRAD</name>
<proteinExistence type="predicted"/>
<evidence type="ECO:0000313" key="5">
    <source>
        <dbReference type="Proteomes" id="UP001432046"/>
    </source>
</evidence>
<dbReference type="PANTHER" id="PTHR35936:SF17">
    <property type="entry name" value="ARGININE-BINDING EXTRACELLULAR PROTEIN ARTP"/>
    <property type="match status" value="1"/>
</dbReference>
<organism evidence="3">
    <name type="scientific">Bradyrhizobium septentrionale</name>
    <dbReference type="NCBI Taxonomy" id="1404411"/>
    <lineage>
        <taxon>Bacteria</taxon>
        <taxon>Pseudomonadati</taxon>
        <taxon>Pseudomonadota</taxon>
        <taxon>Alphaproteobacteria</taxon>
        <taxon>Hyphomicrobiales</taxon>
        <taxon>Nitrobacteraceae</taxon>
        <taxon>Bradyrhizobium</taxon>
    </lineage>
</organism>
<dbReference type="Gene3D" id="3.40.190.10">
    <property type="entry name" value="Periplasmic binding protein-like II"/>
    <property type="match status" value="2"/>
</dbReference>
<gene>
    <name evidence="3" type="ORF">HAP48_013640</name>
    <name evidence="4" type="ORF">WDK88_31775</name>
</gene>
<protein>
    <submittedName>
        <fullName evidence="3">Transporter substrate-binding domain-containing protein</fullName>
    </submittedName>
</protein>
<keyword evidence="1" id="KW-0732">Signal</keyword>
<dbReference type="AlphaFoldDB" id="A0A974A0F0"/>
<dbReference type="RefSeq" id="WP_166203424.1">
    <property type="nucleotide sequence ID" value="NZ_CP088285.1"/>
</dbReference>
<dbReference type="EMBL" id="JAAOLE020000001">
    <property type="protein sequence ID" value="NVI43965.1"/>
    <property type="molecule type" value="Genomic_DNA"/>
</dbReference>
<reference evidence="4" key="3">
    <citation type="submission" date="2024-03" db="EMBL/GenBank/DDBJ databases">
        <authorList>
            <person name="Bromfield E.S.P."/>
            <person name="Cloutier S."/>
        </authorList>
    </citation>
    <scope>NUCLEOTIDE SEQUENCE</scope>
    <source>
        <strain evidence="4">5S5</strain>
    </source>
</reference>
<dbReference type="PROSITE" id="PS51318">
    <property type="entry name" value="TAT"/>
    <property type="match status" value="1"/>
</dbReference>
<dbReference type="Pfam" id="PF00497">
    <property type="entry name" value="SBP_bac_3"/>
    <property type="match status" value="1"/>
</dbReference>
<dbReference type="SMART" id="SM00062">
    <property type="entry name" value="PBPb"/>
    <property type="match status" value="1"/>
</dbReference>
<dbReference type="PANTHER" id="PTHR35936">
    <property type="entry name" value="MEMBRANE-BOUND LYTIC MUREIN TRANSGLYCOSYLASE F"/>
    <property type="match status" value="1"/>
</dbReference>
<sequence>MTQSDDITISEDRRDALRYALGIGSGAALVAALATPAAAQTPADNTLDRIRANKVLRIAVLPGELPYFNKDLASGTWSGFSIEMANDLAKLLDVKLEYVESTYGNSILDLQANKIDLGFALNPTPQRALVVDFTNLVFPHPFGAMLKKGLEAKASDAKTWADINKPEVKIAVDVGSANEAVARRFAPNATIKSLKSRDEVMLEMSSGRVDCVVNALVLGLTAIAKNPNLGTYKILTSPSVTIASGMAVRREGDKRWRDFLSVWVDYNRGIGQMREWFVKGLGLAGVKPEDVPVELSI</sequence>
<reference evidence="3" key="1">
    <citation type="submission" date="2020-06" db="EMBL/GenBank/DDBJ databases">
        <title>Whole Genome Sequence of Bradyrhizobium sp. Strain 1S1.</title>
        <authorList>
            <person name="Bromfield E.S.P."/>
            <person name="Cloutier S."/>
        </authorList>
    </citation>
    <scope>NUCLEOTIDE SEQUENCE [LARGE SCALE GENOMIC DNA]</scope>
    <source>
        <strain evidence="3">1S1</strain>
    </source>
</reference>